<dbReference type="InterPro" id="IPR048466">
    <property type="entry name" value="DNA_pol3_delta-like_C"/>
</dbReference>
<dbReference type="InterPro" id="IPR010372">
    <property type="entry name" value="DNA_pol3_delta_N"/>
</dbReference>
<keyword evidence="4 11" id="KW-0548">Nucleotidyltransferase</keyword>
<name>A0AA43UA59_9LACT</name>
<dbReference type="InterPro" id="IPR005790">
    <property type="entry name" value="DNA_polIII_delta"/>
</dbReference>
<keyword evidence="6" id="KW-0239">DNA-directed DNA polymerase</keyword>
<comment type="similarity">
    <text evidence="7">Belongs to the DNA polymerase HolA subunit family.</text>
</comment>
<dbReference type="GO" id="GO:0003887">
    <property type="term" value="F:DNA-directed DNA polymerase activity"/>
    <property type="evidence" value="ECO:0007669"/>
    <property type="project" value="UniProtKB-KW"/>
</dbReference>
<dbReference type="PANTHER" id="PTHR34388">
    <property type="entry name" value="DNA POLYMERASE III SUBUNIT DELTA"/>
    <property type="match status" value="1"/>
</dbReference>
<evidence type="ECO:0000256" key="4">
    <source>
        <dbReference type="ARBA" id="ARBA00022695"/>
    </source>
</evidence>
<organism evidence="11 12">
    <name type="scientific">Atopococcus tabaci</name>
    <dbReference type="NCBI Taxonomy" id="269774"/>
    <lineage>
        <taxon>Bacteria</taxon>
        <taxon>Bacillati</taxon>
        <taxon>Bacillota</taxon>
        <taxon>Bacilli</taxon>
        <taxon>Lactobacillales</taxon>
        <taxon>Carnobacteriaceae</taxon>
        <taxon>Atopococcus</taxon>
    </lineage>
</organism>
<dbReference type="Pfam" id="PF06144">
    <property type="entry name" value="DNA_pol3_delta"/>
    <property type="match status" value="1"/>
</dbReference>
<dbReference type="SUPFAM" id="SSF48019">
    <property type="entry name" value="post-AAA+ oligomerization domain-like"/>
    <property type="match status" value="1"/>
</dbReference>
<dbReference type="GO" id="GO:0009360">
    <property type="term" value="C:DNA polymerase III complex"/>
    <property type="evidence" value="ECO:0007669"/>
    <property type="project" value="InterPro"/>
</dbReference>
<evidence type="ECO:0000256" key="1">
    <source>
        <dbReference type="ARBA" id="ARBA00012417"/>
    </source>
</evidence>
<dbReference type="SUPFAM" id="SSF52540">
    <property type="entry name" value="P-loop containing nucleoside triphosphate hydrolases"/>
    <property type="match status" value="1"/>
</dbReference>
<sequence>MTIAKDIEELKKQNIPSLVLVQGSEKYLIEQVEEAIIEGVFQGEIDEFSFGRFDMENVSIDAALEEALSMPFFSDYRVIFIDNPYFLTSQKSKSDINHDLDWFLEYIEAPSEYTKFVIVAPYDSLDKRKKINKSLLKNAHIISTEPLEAKDNEKILLNYLSEKGYHMSPKALELFLELTDNDLSKIMNELDKIFIYKGKDKKIEEEDVSALVPRSLNQNIFALNEAVLNQDIKKSLEVYHDLLLQKETPVNLLATMISQFRLFLQVKILRAKGYQQYDIQRTLKVHKYRVYLALKKEKQFSQKALMTALEKLIETDYLIKSGQADPKMQLELFIIRYCSKNMSGN</sequence>
<dbReference type="NCBIfam" id="TIGR01128">
    <property type="entry name" value="holA"/>
    <property type="match status" value="1"/>
</dbReference>
<dbReference type="GO" id="GO:0006261">
    <property type="term" value="P:DNA-templated DNA replication"/>
    <property type="evidence" value="ECO:0007669"/>
    <property type="project" value="TreeGrafter"/>
</dbReference>
<dbReference type="AlphaFoldDB" id="A0AA43UA59"/>
<dbReference type="EMBL" id="JAUNQW010000002">
    <property type="protein sequence ID" value="MDO5456908.1"/>
    <property type="molecule type" value="Genomic_DNA"/>
</dbReference>
<dbReference type="Pfam" id="PF21694">
    <property type="entry name" value="DNA_pol3_delta_C"/>
    <property type="match status" value="1"/>
</dbReference>
<dbReference type="EC" id="2.7.7.7" evidence="1"/>
<comment type="caution">
    <text evidence="11">The sequence shown here is derived from an EMBL/GenBank/DDBJ whole genome shotgun (WGS) entry which is preliminary data.</text>
</comment>
<dbReference type="Proteomes" id="UP001171751">
    <property type="component" value="Unassembled WGS sequence"/>
</dbReference>
<feature type="domain" description="DNA polymerase III delta subunit-like C-terminal" evidence="10">
    <location>
        <begin position="217"/>
        <end position="337"/>
    </location>
</feature>
<dbReference type="PANTHER" id="PTHR34388:SF1">
    <property type="entry name" value="DNA POLYMERASE III SUBUNIT DELTA"/>
    <property type="match status" value="1"/>
</dbReference>
<gene>
    <name evidence="11" type="primary">holA</name>
    <name evidence="11" type="ORF">Q4F26_01050</name>
</gene>
<dbReference type="Gene3D" id="3.40.50.300">
    <property type="entry name" value="P-loop containing nucleotide triphosphate hydrolases"/>
    <property type="match status" value="1"/>
</dbReference>
<dbReference type="InterPro" id="IPR008921">
    <property type="entry name" value="DNA_pol3_clamp-load_cplx_C"/>
</dbReference>
<evidence type="ECO:0000259" key="10">
    <source>
        <dbReference type="Pfam" id="PF21694"/>
    </source>
</evidence>
<evidence type="ECO:0000313" key="11">
    <source>
        <dbReference type="EMBL" id="MDO5456908.1"/>
    </source>
</evidence>
<evidence type="ECO:0000256" key="8">
    <source>
        <dbReference type="ARBA" id="ARBA00049244"/>
    </source>
</evidence>
<keyword evidence="12" id="KW-1185">Reference proteome</keyword>
<reference evidence="11" key="1">
    <citation type="submission" date="2023-07" db="EMBL/GenBank/DDBJ databases">
        <title>Between Cages and Wild: Unraveling the Impact of Captivity on Animal Microbiomes and Antimicrobial Resistance.</title>
        <authorList>
            <person name="Schmartz G.P."/>
            <person name="Rehner J."/>
            <person name="Schuff M.J."/>
            <person name="Becker S.L."/>
            <person name="Kravczyk M."/>
            <person name="Gurevich A."/>
            <person name="Francke R."/>
            <person name="Mueller R."/>
            <person name="Keller V."/>
            <person name="Keller A."/>
        </authorList>
    </citation>
    <scope>NUCLEOTIDE SEQUENCE</scope>
    <source>
        <strain evidence="11">S39M_St_73</strain>
    </source>
</reference>
<evidence type="ECO:0000313" key="12">
    <source>
        <dbReference type="Proteomes" id="UP001171751"/>
    </source>
</evidence>
<evidence type="ECO:0000256" key="5">
    <source>
        <dbReference type="ARBA" id="ARBA00022705"/>
    </source>
</evidence>
<evidence type="ECO:0000256" key="6">
    <source>
        <dbReference type="ARBA" id="ARBA00022932"/>
    </source>
</evidence>
<evidence type="ECO:0000256" key="3">
    <source>
        <dbReference type="ARBA" id="ARBA00022679"/>
    </source>
</evidence>
<comment type="catalytic activity">
    <reaction evidence="8">
        <text>DNA(n) + a 2'-deoxyribonucleoside 5'-triphosphate = DNA(n+1) + diphosphate</text>
        <dbReference type="Rhea" id="RHEA:22508"/>
        <dbReference type="Rhea" id="RHEA-COMP:17339"/>
        <dbReference type="Rhea" id="RHEA-COMP:17340"/>
        <dbReference type="ChEBI" id="CHEBI:33019"/>
        <dbReference type="ChEBI" id="CHEBI:61560"/>
        <dbReference type="ChEBI" id="CHEBI:173112"/>
        <dbReference type="EC" id="2.7.7.7"/>
    </reaction>
</comment>
<dbReference type="Gene3D" id="1.20.272.10">
    <property type="match status" value="1"/>
</dbReference>
<evidence type="ECO:0000259" key="9">
    <source>
        <dbReference type="Pfam" id="PF06144"/>
    </source>
</evidence>
<evidence type="ECO:0000256" key="2">
    <source>
        <dbReference type="ARBA" id="ARBA00017703"/>
    </source>
</evidence>
<dbReference type="GO" id="GO:0003677">
    <property type="term" value="F:DNA binding"/>
    <property type="evidence" value="ECO:0007669"/>
    <property type="project" value="InterPro"/>
</dbReference>
<keyword evidence="3 11" id="KW-0808">Transferase</keyword>
<proteinExistence type="inferred from homology"/>
<accession>A0AA43UA59</accession>
<evidence type="ECO:0000256" key="7">
    <source>
        <dbReference type="ARBA" id="ARBA00034754"/>
    </source>
</evidence>
<dbReference type="InterPro" id="IPR027417">
    <property type="entry name" value="P-loop_NTPase"/>
</dbReference>
<dbReference type="Gene3D" id="1.10.8.60">
    <property type="match status" value="1"/>
</dbReference>
<keyword evidence="5" id="KW-0235">DNA replication</keyword>
<protein>
    <recommendedName>
        <fullName evidence="2">DNA polymerase III subunit delta</fullName>
        <ecNumber evidence="1">2.7.7.7</ecNumber>
    </recommendedName>
</protein>
<feature type="domain" description="DNA polymerase III delta N-terminal" evidence="9">
    <location>
        <begin position="21"/>
        <end position="143"/>
    </location>
</feature>